<name>H2YLT8_CIOSA</name>
<dbReference type="PANTHER" id="PTHR22674:SF6">
    <property type="entry name" value="NTPASE KAP FAMILY P-LOOP DOMAIN-CONTAINING PROTEIN 1"/>
    <property type="match status" value="1"/>
</dbReference>
<feature type="region of interest" description="Disordered" evidence="1">
    <location>
        <begin position="208"/>
        <end position="228"/>
    </location>
</feature>
<dbReference type="Proteomes" id="UP000007875">
    <property type="component" value="Unassembled WGS sequence"/>
</dbReference>
<dbReference type="InterPro" id="IPR052754">
    <property type="entry name" value="NTPase_KAP_P-loop"/>
</dbReference>
<keyword evidence="2" id="KW-0732">Signal</keyword>
<dbReference type="Ensembl" id="ENSCSAVT00000006369.1">
    <property type="protein sequence ID" value="ENSCSAVP00000006290.1"/>
    <property type="gene ID" value="ENSCSAVG00000003767.1"/>
</dbReference>
<evidence type="ECO:0000313" key="5">
    <source>
        <dbReference type="Proteomes" id="UP000007875"/>
    </source>
</evidence>
<dbReference type="PANTHER" id="PTHR22674">
    <property type="entry name" value="NTPASE, KAP FAMILY P-LOOP DOMAIN-CONTAINING 1"/>
    <property type="match status" value="1"/>
</dbReference>
<sequence length="228" mass="25533">MPAAMACLVVFSRFCYAMFQSQTRRVNRALVGVKGNMAAELGFMNKVKDEVKIIEKLVRCLRFTHSKNYKIIISIDDLDRCPHEKVKSVLEAVNILLSDRSSPFVCLIALDSRVAVKCIEEDMGAALLKANVNGHEYLKKIINLPFCLPELGLRDKRRYFAGMMDQADRTKLQKKIPKLAHQEISKQSTPRSASDVLKFHNCSELHDTSTQTAGDGSAILNASSDELD</sequence>
<reference evidence="4" key="3">
    <citation type="submission" date="2025-09" db="UniProtKB">
        <authorList>
            <consortium name="Ensembl"/>
        </authorList>
    </citation>
    <scope>IDENTIFICATION</scope>
</reference>
<feature type="signal peptide" evidence="2">
    <location>
        <begin position="1"/>
        <end position="17"/>
    </location>
</feature>
<feature type="chain" id="PRO_5003578689" description="KAP NTPase domain-containing protein" evidence="2">
    <location>
        <begin position="18"/>
        <end position="228"/>
    </location>
</feature>
<dbReference type="AlphaFoldDB" id="H2YLT8"/>
<dbReference type="eggNOG" id="KOG0502">
    <property type="taxonomic scope" value="Eukaryota"/>
</dbReference>
<dbReference type="GeneTree" id="ENSGT00650000093443"/>
<dbReference type="InterPro" id="IPR011646">
    <property type="entry name" value="KAP_P-loop"/>
</dbReference>
<dbReference type="Pfam" id="PF07693">
    <property type="entry name" value="KAP_NTPase"/>
    <property type="match status" value="1"/>
</dbReference>
<reference evidence="5" key="1">
    <citation type="submission" date="2003-08" db="EMBL/GenBank/DDBJ databases">
        <authorList>
            <person name="Birren B."/>
            <person name="Nusbaum C."/>
            <person name="Abebe A."/>
            <person name="Abouelleil A."/>
            <person name="Adekoya E."/>
            <person name="Ait-zahra M."/>
            <person name="Allen N."/>
            <person name="Allen T."/>
            <person name="An P."/>
            <person name="Anderson M."/>
            <person name="Anderson S."/>
            <person name="Arachchi H."/>
            <person name="Armbruster J."/>
            <person name="Bachantsang P."/>
            <person name="Baldwin J."/>
            <person name="Barry A."/>
            <person name="Bayul T."/>
            <person name="Blitshsteyn B."/>
            <person name="Bloom T."/>
            <person name="Blye J."/>
            <person name="Boguslavskiy L."/>
            <person name="Borowsky M."/>
            <person name="Boukhgalter B."/>
            <person name="Brunache A."/>
            <person name="Butler J."/>
            <person name="Calixte N."/>
            <person name="Calvo S."/>
            <person name="Camarata J."/>
            <person name="Campo K."/>
            <person name="Chang J."/>
            <person name="Cheshatsang Y."/>
            <person name="Citroen M."/>
            <person name="Collymore A."/>
            <person name="Considine T."/>
            <person name="Cook A."/>
            <person name="Cooke P."/>
            <person name="Corum B."/>
            <person name="Cuomo C."/>
            <person name="David R."/>
            <person name="Dawoe T."/>
            <person name="Degray S."/>
            <person name="Dodge S."/>
            <person name="Dooley K."/>
            <person name="Dorje P."/>
            <person name="Dorjee K."/>
            <person name="Dorris L."/>
            <person name="Duffey N."/>
            <person name="Dupes A."/>
            <person name="Elkins T."/>
            <person name="Engels R."/>
            <person name="Erickson J."/>
            <person name="Farina A."/>
            <person name="Faro S."/>
            <person name="Ferreira P."/>
            <person name="Fischer H."/>
            <person name="Fitzgerald M."/>
            <person name="Foley K."/>
            <person name="Gage D."/>
            <person name="Galagan J."/>
            <person name="Gearin G."/>
            <person name="Gnerre S."/>
            <person name="Gnirke A."/>
            <person name="Goyette A."/>
            <person name="Graham J."/>
            <person name="Grandbois E."/>
            <person name="Gyaltsen K."/>
            <person name="Hafez N."/>
            <person name="Hagopian D."/>
            <person name="Hagos B."/>
            <person name="Hall J."/>
            <person name="Hatcher B."/>
            <person name="Heller A."/>
            <person name="Higgins H."/>
            <person name="Honan T."/>
            <person name="Horn A."/>
            <person name="Houde N."/>
            <person name="Hughes L."/>
            <person name="Hulme W."/>
            <person name="Husby E."/>
            <person name="Iliev I."/>
            <person name="Jaffe D."/>
            <person name="Jones C."/>
            <person name="Kamal M."/>
            <person name="Kamat A."/>
            <person name="Kamvysselis M."/>
            <person name="Karlsson E."/>
            <person name="Kells C."/>
            <person name="Kieu A."/>
            <person name="Kisner P."/>
            <person name="Kodira C."/>
            <person name="Kulbokas E."/>
            <person name="Labutti K."/>
            <person name="Lama D."/>
            <person name="Landers T."/>
            <person name="Leger J."/>
            <person name="Levine S."/>
            <person name="Lewis D."/>
            <person name="Lewis T."/>
            <person name="Lindblad-toh K."/>
            <person name="Liu X."/>
            <person name="Lokyitsang T."/>
            <person name="Lokyitsang Y."/>
            <person name="Lucien O."/>
            <person name="Lui A."/>
            <person name="Ma L.J."/>
            <person name="Mabbitt R."/>
            <person name="Macdonald J."/>
            <person name="Maclean C."/>
            <person name="Major J."/>
            <person name="Manning J."/>
            <person name="Marabella R."/>
            <person name="Maru K."/>
            <person name="Matthews C."/>
            <person name="Mauceli E."/>
            <person name="Mccarthy M."/>
            <person name="Mcdonough S."/>
            <person name="Mcghee T."/>
            <person name="Meldrim J."/>
            <person name="Meneus L."/>
            <person name="Mesirov J."/>
            <person name="Mihalev A."/>
            <person name="Mihova T."/>
            <person name="Mikkelsen T."/>
            <person name="Mlenga V."/>
            <person name="Moru K."/>
            <person name="Mozes J."/>
            <person name="Mulrain L."/>
            <person name="Munson G."/>
            <person name="Naylor J."/>
            <person name="Newes C."/>
            <person name="Nguyen C."/>
            <person name="Nguyen N."/>
            <person name="Nguyen T."/>
            <person name="Nicol R."/>
            <person name="Nielsen C."/>
            <person name="Nizzari M."/>
            <person name="Norbu C."/>
            <person name="Norbu N."/>
            <person name="O'donnell P."/>
            <person name="Okoawo O."/>
            <person name="O'leary S."/>
            <person name="Omotosho B."/>
            <person name="O'neill K."/>
            <person name="Osman S."/>
            <person name="Parker S."/>
            <person name="Perrin D."/>
            <person name="Phunkhang P."/>
            <person name="Piqani B."/>
            <person name="Purcell S."/>
            <person name="Rachupka T."/>
            <person name="Ramasamy U."/>
            <person name="Rameau R."/>
            <person name="Ray V."/>
            <person name="Raymond C."/>
            <person name="Retta R."/>
            <person name="Richardson S."/>
            <person name="Rise C."/>
            <person name="Rodriguez J."/>
            <person name="Rogers J."/>
            <person name="Rogov P."/>
            <person name="Rutman M."/>
            <person name="Schupbach R."/>
            <person name="Seaman C."/>
            <person name="Settipalli S."/>
            <person name="Sharpe T."/>
            <person name="Sheridan J."/>
            <person name="Sherpa N."/>
            <person name="Shi J."/>
            <person name="Smirnov S."/>
            <person name="Smith C."/>
            <person name="Sougnez C."/>
            <person name="Spencer B."/>
            <person name="Stalker J."/>
            <person name="Stange-thomann N."/>
            <person name="Stavropoulos S."/>
            <person name="Stetson K."/>
            <person name="Stone C."/>
            <person name="Stone S."/>
            <person name="Stubbs M."/>
            <person name="Talamas J."/>
            <person name="Tchuinga P."/>
            <person name="Tenzing P."/>
            <person name="Tesfaye S."/>
            <person name="Theodore J."/>
            <person name="Thoulutsang Y."/>
            <person name="Topham K."/>
            <person name="Towey S."/>
            <person name="Tsamla T."/>
            <person name="Tsomo N."/>
            <person name="Vallee D."/>
            <person name="Vassiliev H."/>
            <person name="Venkataraman V."/>
            <person name="Vinson J."/>
            <person name="Vo A."/>
            <person name="Wade C."/>
            <person name="Wang S."/>
            <person name="Wangchuk T."/>
            <person name="Wangdi T."/>
            <person name="Whittaker C."/>
            <person name="Wilkinson J."/>
            <person name="Wu Y."/>
            <person name="Wyman D."/>
            <person name="Yadav S."/>
            <person name="Yang S."/>
            <person name="Yang X."/>
            <person name="Yeager S."/>
            <person name="Yee E."/>
            <person name="Young G."/>
            <person name="Zainoun J."/>
            <person name="Zembeck L."/>
            <person name="Zimmer A."/>
            <person name="Zody M."/>
            <person name="Lander E."/>
        </authorList>
    </citation>
    <scope>NUCLEOTIDE SEQUENCE [LARGE SCALE GENOMIC DNA]</scope>
</reference>
<dbReference type="STRING" id="51511.ENSCSAVP00000006290"/>
<keyword evidence="5" id="KW-1185">Reference proteome</keyword>
<evidence type="ECO:0000256" key="2">
    <source>
        <dbReference type="SAM" id="SignalP"/>
    </source>
</evidence>
<reference evidence="4" key="2">
    <citation type="submission" date="2025-08" db="UniProtKB">
        <authorList>
            <consortium name="Ensembl"/>
        </authorList>
    </citation>
    <scope>IDENTIFICATION</scope>
</reference>
<dbReference type="InParanoid" id="H2YLT8"/>
<feature type="domain" description="KAP NTPase" evidence="3">
    <location>
        <begin position="45"/>
        <end position="182"/>
    </location>
</feature>
<protein>
    <recommendedName>
        <fullName evidence="3">KAP NTPase domain-containing protein</fullName>
    </recommendedName>
</protein>
<evidence type="ECO:0000313" key="4">
    <source>
        <dbReference type="Ensembl" id="ENSCSAVP00000006290.1"/>
    </source>
</evidence>
<proteinExistence type="predicted"/>
<evidence type="ECO:0000256" key="1">
    <source>
        <dbReference type="SAM" id="MobiDB-lite"/>
    </source>
</evidence>
<accession>H2YLT8</accession>
<organism evidence="4 5">
    <name type="scientific">Ciona savignyi</name>
    <name type="common">Pacific transparent sea squirt</name>
    <dbReference type="NCBI Taxonomy" id="51511"/>
    <lineage>
        <taxon>Eukaryota</taxon>
        <taxon>Metazoa</taxon>
        <taxon>Chordata</taxon>
        <taxon>Tunicata</taxon>
        <taxon>Ascidiacea</taxon>
        <taxon>Phlebobranchia</taxon>
        <taxon>Cionidae</taxon>
        <taxon>Ciona</taxon>
    </lineage>
</organism>
<dbReference type="HOGENOM" id="CLU_1217125_0_0_1"/>
<evidence type="ECO:0000259" key="3">
    <source>
        <dbReference type="Pfam" id="PF07693"/>
    </source>
</evidence>